<comment type="caution">
    <text evidence="2">The sequence shown here is derived from an EMBL/GenBank/DDBJ whole genome shotgun (WGS) entry which is preliminary data.</text>
</comment>
<evidence type="ECO:0000256" key="1">
    <source>
        <dbReference type="SAM" id="MobiDB-lite"/>
    </source>
</evidence>
<organism evidence="2 3">
    <name type="scientific">Alpinimonas psychrophila</name>
    <dbReference type="NCBI Taxonomy" id="748908"/>
    <lineage>
        <taxon>Bacteria</taxon>
        <taxon>Bacillati</taxon>
        <taxon>Actinomycetota</taxon>
        <taxon>Actinomycetes</taxon>
        <taxon>Micrococcales</taxon>
        <taxon>Microbacteriaceae</taxon>
        <taxon>Alpinimonas</taxon>
    </lineage>
</organism>
<evidence type="ECO:0000313" key="3">
    <source>
        <dbReference type="Proteomes" id="UP000524237"/>
    </source>
</evidence>
<dbReference type="Proteomes" id="UP000524237">
    <property type="component" value="Unassembled WGS sequence"/>
</dbReference>
<keyword evidence="3" id="KW-1185">Reference proteome</keyword>
<accession>A0A7W3JTE8</accession>
<name>A0A7W3JTE8_9MICO</name>
<gene>
    <name evidence="2" type="ORF">FB555_001012</name>
</gene>
<proteinExistence type="predicted"/>
<reference evidence="2 3" key="1">
    <citation type="submission" date="2020-07" db="EMBL/GenBank/DDBJ databases">
        <title>Sequencing the genomes of 1000 actinobacteria strains.</title>
        <authorList>
            <person name="Klenk H.-P."/>
        </authorList>
    </citation>
    <scope>NUCLEOTIDE SEQUENCE [LARGE SCALE GENOMIC DNA]</scope>
    <source>
        <strain evidence="2 3">DSM 23737</strain>
    </source>
</reference>
<dbReference type="AlphaFoldDB" id="A0A7W3JTE8"/>
<evidence type="ECO:0000313" key="2">
    <source>
        <dbReference type="EMBL" id="MBA8828914.1"/>
    </source>
</evidence>
<sequence>MTTDEFEECGNLLADERTTQYELLKEELSRYPGVIATRARRHKPDALLAVNRTPPPGTSALALSGGPQ</sequence>
<dbReference type="EMBL" id="JACGWU010000002">
    <property type="protein sequence ID" value="MBA8828914.1"/>
    <property type="molecule type" value="Genomic_DNA"/>
</dbReference>
<protein>
    <submittedName>
        <fullName evidence="2">Uncharacterized protein</fullName>
    </submittedName>
</protein>
<feature type="region of interest" description="Disordered" evidence="1">
    <location>
        <begin position="48"/>
        <end position="68"/>
    </location>
</feature>